<dbReference type="EMBL" id="KV453844">
    <property type="protein sequence ID" value="ODV88467.1"/>
    <property type="molecule type" value="Genomic_DNA"/>
</dbReference>
<dbReference type="PANTHER" id="PTHR37534">
    <property type="entry name" value="TRANSCRIPTIONAL ACTIVATOR PROTEIN UGA3"/>
    <property type="match status" value="1"/>
</dbReference>
<dbReference type="GO" id="GO:0005634">
    <property type="term" value="C:nucleus"/>
    <property type="evidence" value="ECO:0007669"/>
    <property type="project" value="UniProtKB-SubCell"/>
</dbReference>
<evidence type="ECO:0000313" key="4">
    <source>
        <dbReference type="Proteomes" id="UP000095023"/>
    </source>
</evidence>
<comment type="subcellular location">
    <subcellularLocation>
        <location evidence="1">Nucleus</location>
    </subcellularLocation>
</comment>
<evidence type="ECO:0000256" key="2">
    <source>
        <dbReference type="ARBA" id="ARBA00023242"/>
    </source>
</evidence>
<dbReference type="GO" id="GO:0045944">
    <property type="term" value="P:positive regulation of transcription by RNA polymerase II"/>
    <property type="evidence" value="ECO:0007669"/>
    <property type="project" value="TreeGrafter"/>
</dbReference>
<sequence length="501" mass="56499">MQENSHEIKTSSHKGRSYLSDVELGMKAGLPKNKVEDVANIEIPTDVPVSLPYPTSFSMVDPYIPLPLQNLTDTDFSTDTPICTTDDDPDTLSEEISVRSSPSLEMAYHNRRSPALISDSVSSVDADALWEFYITSTARFCAVHMLPTPFVSSLVPMAISHPFLMSSLLHLSYIHQLKVFSFPEDNNARNELIISSLTGLRDALYDSTLSDSPAGLAKMSASLALATSYVVQNNLPLVEMHCVGATNVLRVIVSNLNGHRPSSELWFLTKWLTYTISLVTAGLLRDFTPSQPVIEGLDFLLSFWTTHWVEDPEANDAIDLFYGFSSHLTIVIIQILRCRFKRPSNDDLNALELALWKRQVENHYKRETSILKQKERYLVHCDEAFHAAAMLYFYIFLRPEKLESESEMLVSTIQMQVDMIDPNSRTAAALPFVMLMGSACAREDQYEYFVSRIKDIEMVCMTNIHPLLKVVSHIWSLRAQGFSVPDTFKALPDNLAYISLY</sequence>
<dbReference type="InterPro" id="IPR021858">
    <property type="entry name" value="Fun_TF"/>
</dbReference>
<keyword evidence="2" id="KW-0539">Nucleus</keyword>
<keyword evidence="4" id="KW-1185">Reference proteome</keyword>
<protein>
    <recommendedName>
        <fullName evidence="5">Transcription factor domain-containing protein</fullName>
    </recommendedName>
</protein>
<dbReference type="Proteomes" id="UP000095023">
    <property type="component" value="Unassembled WGS sequence"/>
</dbReference>
<organism evidence="3 4">
    <name type="scientific">Tortispora caseinolytica NRRL Y-17796</name>
    <dbReference type="NCBI Taxonomy" id="767744"/>
    <lineage>
        <taxon>Eukaryota</taxon>
        <taxon>Fungi</taxon>
        <taxon>Dikarya</taxon>
        <taxon>Ascomycota</taxon>
        <taxon>Saccharomycotina</taxon>
        <taxon>Trigonopsidomycetes</taxon>
        <taxon>Trigonopsidales</taxon>
        <taxon>Trigonopsidaceae</taxon>
        <taxon>Tortispora</taxon>
    </lineage>
</organism>
<reference evidence="4" key="1">
    <citation type="submission" date="2016-02" db="EMBL/GenBank/DDBJ databases">
        <title>Comparative genomics of biotechnologically important yeasts.</title>
        <authorList>
            <consortium name="DOE Joint Genome Institute"/>
            <person name="Riley R."/>
            <person name="Haridas S."/>
            <person name="Wolfe K.H."/>
            <person name="Lopes M.R."/>
            <person name="Hittinger C.T."/>
            <person name="Goker M."/>
            <person name="Salamov A."/>
            <person name="Wisecaver J."/>
            <person name="Long T.M."/>
            <person name="Aerts A.L."/>
            <person name="Barry K."/>
            <person name="Choi C."/>
            <person name="Clum A."/>
            <person name="Coughlan A.Y."/>
            <person name="Deshpande S."/>
            <person name="Douglass A.P."/>
            <person name="Hanson S.J."/>
            <person name="Klenk H.-P."/>
            <person name="Labutti K."/>
            <person name="Lapidus A."/>
            <person name="Lindquist E."/>
            <person name="Lipzen A."/>
            <person name="Meier-Kolthoff J.P."/>
            <person name="Ohm R.A."/>
            <person name="Otillar R.P."/>
            <person name="Pangilinan J."/>
            <person name="Peng Y."/>
            <person name="Rokas A."/>
            <person name="Rosa C.A."/>
            <person name="Scheuner C."/>
            <person name="Sibirny A.A."/>
            <person name="Slot J.C."/>
            <person name="Stielow J.B."/>
            <person name="Sun H."/>
            <person name="Kurtzman C.P."/>
            <person name="Blackwell M."/>
            <person name="Jeffries T.W."/>
            <person name="Grigoriev I.V."/>
        </authorList>
    </citation>
    <scope>NUCLEOTIDE SEQUENCE [LARGE SCALE GENOMIC DNA]</scope>
    <source>
        <strain evidence="4">NRRL Y-17796</strain>
    </source>
</reference>
<evidence type="ECO:0008006" key="5">
    <source>
        <dbReference type="Google" id="ProtNLM"/>
    </source>
</evidence>
<accession>A0A1E4T9L1</accession>
<dbReference type="GO" id="GO:0000976">
    <property type="term" value="F:transcription cis-regulatory region binding"/>
    <property type="evidence" value="ECO:0007669"/>
    <property type="project" value="TreeGrafter"/>
</dbReference>
<dbReference type="PANTHER" id="PTHR37534:SF7">
    <property type="entry name" value="TRANSCRIPTIONAL ACTIVATOR PROTEIN UGA3"/>
    <property type="match status" value="1"/>
</dbReference>
<dbReference type="GO" id="GO:0003700">
    <property type="term" value="F:DNA-binding transcription factor activity"/>
    <property type="evidence" value="ECO:0007669"/>
    <property type="project" value="TreeGrafter"/>
</dbReference>
<dbReference type="Pfam" id="PF11951">
    <property type="entry name" value="Fungal_trans_2"/>
    <property type="match status" value="1"/>
</dbReference>
<name>A0A1E4T9L1_9ASCO</name>
<dbReference type="OrthoDB" id="187139at2759"/>
<evidence type="ECO:0000313" key="3">
    <source>
        <dbReference type="EMBL" id="ODV88467.1"/>
    </source>
</evidence>
<gene>
    <name evidence="3" type="ORF">CANCADRAFT_4607</name>
</gene>
<evidence type="ECO:0000256" key="1">
    <source>
        <dbReference type="ARBA" id="ARBA00004123"/>
    </source>
</evidence>
<dbReference type="AlphaFoldDB" id="A0A1E4T9L1"/>
<proteinExistence type="predicted"/>